<dbReference type="EMBL" id="ON086804">
    <property type="protein sequence ID" value="UPU16147.1"/>
    <property type="molecule type" value="Genomic_DNA"/>
</dbReference>
<dbReference type="Proteomes" id="UP000830967">
    <property type="component" value="Segment"/>
</dbReference>
<evidence type="ECO:0000313" key="1">
    <source>
        <dbReference type="EMBL" id="UPU16147.1"/>
    </source>
</evidence>
<name>A0AAE9HG29_9CAUD</name>
<sequence length="135" mass="15299">MTGQHENTTTTVQTRPCDSLLYNGRYHQSVLLDTDVISFLALDSAPLTTHVFGRYFHNLTSQPVSLVSCVKLLPVGQRGILERVVRAFCFPRSETRYDVYQPVGCCSWHEMKVCFSSLSHVYKISETVALPLWSI</sequence>
<evidence type="ECO:0000313" key="2">
    <source>
        <dbReference type="Proteomes" id="UP000830967"/>
    </source>
</evidence>
<reference evidence="1" key="1">
    <citation type="submission" date="2022-03" db="EMBL/GenBank/DDBJ databases">
        <authorList>
            <person name="Ragab S."/>
            <person name="Abdelmoteleb M."/>
            <person name="El-Shibiny A."/>
        </authorList>
    </citation>
    <scope>NUCLEOTIDE SEQUENCE</scope>
</reference>
<proteinExistence type="predicted"/>
<accession>A0AAE9HG29</accession>
<organism evidence="1 2">
    <name type="scientific">Escherichia phage ZCEC13</name>
    <dbReference type="NCBI Taxonomy" id="2935866"/>
    <lineage>
        <taxon>Viruses</taxon>
        <taxon>Duplodnaviria</taxon>
        <taxon>Heunggongvirae</taxon>
        <taxon>Uroviricota</taxon>
        <taxon>Caudoviricetes</taxon>
        <taxon>Jameshumphriesvirinae</taxon>
        <taxon>Zewailvirus</taxon>
        <taxon>Zewailvirus ZCEC13</taxon>
    </lineage>
</organism>
<keyword evidence="2" id="KW-1185">Reference proteome</keyword>
<protein>
    <submittedName>
        <fullName evidence="1">Terminase</fullName>
    </submittedName>
</protein>